<keyword evidence="4" id="KW-1185">Reference proteome</keyword>
<dbReference type="RefSeq" id="WP_379845561.1">
    <property type="nucleotide sequence ID" value="NZ_JBHSMA010000003.1"/>
</dbReference>
<reference evidence="4" key="1">
    <citation type="journal article" date="2019" name="Int. J. Syst. Evol. Microbiol.">
        <title>The Global Catalogue of Microorganisms (GCM) 10K type strain sequencing project: providing services to taxonomists for standard genome sequencing and annotation.</title>
        <authorList>
            <consortium name="The Broad Institute Genomics Platform"/>
            <consortium name="The Broad Institute Genome Sequencing Center for Infectious Disease"/>
            <person name="Wu L."/>
            <person name="Ma J."/>
        </authorList>
    </citation>
    <scope>NUCLEOTIDE SEQUENCE [LARGE SCALE GENOMIC DNA]</scope>
    <source>
        <strain evidence="4">CCUG 55250</strain>
    </source>
</reference>
<dbReference type="PROSITE" id="PS51257">
    <property type="entry name" value="PROKAR_LIPOPROTEIN"/>
    <property type="match status" value="1"/>
</dbReference>
<dbReference type="Gene3D" id="2.60.40.10">
    <property type="entry name" value="Immunoglobulins"/>
    <property type="match status" value="1"/>
</dbReference>
<dbReference type="Proteomes" id="UP001596106">
    <property type="component" value="Unassembled WGS sequence"/>
</dbReference>
<evidence type="ECO:0000313" key="3">
    <source>
        <dbReference type="EMBL" id="MFC5410281.1"/>
    </source>
</evidence>
<feature type="domain" description="Fibronectin type-III" evidence="2">
    <location>
        <begin position="126"/>
        <end position="227"/>
    </location>
</feature>
<sequence>MKRLHTLHALTVCGLFLLSLTACERDVTDFGFDGSISGTIKDQAGNIVPGTTTANALTVQVRGATDQVATVVRVKGDGTFQNTKLFPSQYRIWISGPATLVGDTVRVDLAAERVWMKDLVVVPFISVKPPVAAGSTATSVNVSFDMTANSGKTVATRELYCSTVPYPDASIGAGPGYDTKRVALTTNSGTATVTGLLSKTKYYIRIGAQATGVSSMNYSDQLTVTTP</sequence>
<evidence type="ECO:0000259" key="2">
    <source>
        <dbReference type="PROSITE" id="PS50853"/>
    </source>
</evidence>
<proteinExistence type="predicted"/>
<dbReference type="Gene3D" id="2.60.40.1120">
    <property type="entry name" value="Carboxypeptidase-like, regulatory domain"/>
    <property type="match status" value="1"/>
</dbReference>
<gene>
    <name evidence="3" type="ORF">ACFPMF_13225</name>
</gene>
<feature type="signal peptide" evidence="1">
    <location>
        <begin position="1"/>
        <end position="24"/>
    </location>
</feature>
<feature type="chain" id="PRO_5045849833" description="Fibronectin type-III domain-containing protein" evidence="1">
    <location>
        <begin position="25"/>
        <end position="227"/>
    </location>
</feature>
<dbReference type="EMBL" id="JBHSMA010000003">
    <property type="protein sequence ID" value="MFC5410281.1"/>
    <property type="molecule type" value="Genomic_DNA"/>
</dbReference>
<accession>A0ABW0ID16</accession>
<dbReference type="InterPro" id="IPR003961">
    <property type="entry name" value="FN3_dom"/>
</dbReference>
<protein>
    <recommendedName>
        <fullName evidence="2">Fibronectin type-III domain-containing protein</fullName>
    </recommendedName>
</protein>
<organism evidence="3 4">
    <name type="scientific">Larkinella bovis</name>
    <dbReference type="NCBI Taxonomy" id="683041"/>
    <lineage>
        <taxon>Bacteria</taxon>
        <taxon>Pseudomonadati</taxon>
        <taxon>Bacteroidota</taxon>
        <taxon>Cytophagia</taxon>
        <taxon>Cytophagales</taxon>
        <taxon>Spirosomataceae</taxon>
        <taxon>Larkinella</taxon>
    </lineage>
</organism>
<evidence type="ECO:0000256" key="1">
    <source>
        <dbReference type="SAM" id="SignalP"/>
    </source>
</evidence>
<evidence type="ECO:0000313" key="4">
    <source>
        <dbReference type="Proteomes" id="UP001596106"/>
    </source>
</evidence>
<comment type="caution">
    <text evidence="3">The sequence shown here is derived from an EMBL/GenBank/DDBJ whole genome shotgun (WGS) entry which is preliminary data.</text>
</comment>
<keyword evidence="1" id="KW-0732">Signal</keyword>
<dbReference type="PROSITE" id="PS50853">
    <property type="entry name" value="FN3"/>
    <property type="match status" value="1"/>
</dbReference>
<name>A0ABW0ID16_9BACT</name>
<dbReference type="InterPro" id="IPR013783">
    <property type="entry name" value="Ig-like_fold"/>
</dbReference>